<dbReference type="SMART" id="SM00382">
    <property type="entry name" value="AAA"/>
    <property type="match status" value="1"/>
</dbReference>
<dbReference type="GO" id="GO:0016887">
    <property type="term" value="F:ATP hydrolysis activity"/>
    <property type="evidence" value="ECO:0007669"/>
    <property type="project" value="InterPro"/>
</dbReference>
<dbReference type="CDD" id="cd19481">
    <property type="entry name" value="RecA-like_protease"/>
    <property type="match status" value="1"/>
</dbReference>
<dbReference type="InterPro" id="IPR050221">
    <property type="entry name" value="26S_Proteasome_ATPase"/>
</dbReference>
<protein>
    <submittedName>
        <fullName evidence="7">AAA family ATPase</fullName>
    </submittedName>
    <submittedName>
        <fullName evidence="8">ATP-binding protein</fullName>
    </submittedName>
</protein>
<evidence type="ECO:0000256" key="1">
    <source>
        <dbReference type="ARBA" id="ARBA00006914"/>
    </source>
</evidence>
<comment type="similarity">
    <text evidence="1 4">Belongs to the AAA ATPase family.</text>
</comment>
<evidence type="ECO:0000256" key="4">
    <source>
        <dbReference type="RuleBase" id="RU003651"/>
    </source>
</evidence>
<evidence type="ECO:0000256" key="5">
    <source>
        <dbReference type="SAM" id="MobiDB-lite"/>
    </source>
</evidence>
<dbReference type="PANTHER" id="PTHR23073">
    <property type="entry name" value="26S PROTEASOME REGULATORY SUBUNIT"/>
    <property type="match status" value="1"/>
</dbReference>
<accession>A0A1S2L387</accession>
<reference evidence="8 9" key="3">
    <citation type="journal article" date="2019" name="Int. J. Syst. Evol. Microbiol.">
        <title>Anaerobacillus isosaccharinicus sp. nov., an alkaliphilic bacterium which degrades isosaccharinic acid.</title>
        <authorList>
            <person name="Bassil N.M."/>
            <person name="Lloyd J.R."/>
        </authorList>
    </citation>
    <scope>NUCLEOTIDE SEQUENCE [LARGE SCALE GENOMIC DNA]</scope>
    <source>
        <strain evidence="8 9">NB2006</strain>
    </source>
</reference>
<dbReference type="GO" id="GO:0005524">
    <property type="term" value="F:ATP binding"/>
    <property type="evidence" value="ECO:0007669"/>
    <property type="project" value="UniProtKB-KW"/>
</dbReference>
<evidence type="ECO:0000313" key="7">
    <source>
        <dbReference type="EMBL" id="OIJ06247.1"/>
    </source>
</evidence>
<dbReference type="Proteomes" id="UP000180175">
    <property type="component" value="Chromosome"/>
</dbReference>
<keyword evidence="3 4" id="KW-0067">ATP-binding</keyword>
<evidence type="ECO:0000256" key="2">
    <source>
        <dbReference type="ARBA" id="ARBA00022741"/>
    </source>
</evidence>
<evidence type="ECO:0000313" key="8">
    <source>
        <dbReference type="EMBL" id="QOY37336.1"/>
    </source>
</evidence>
<evidence type="ECO:0000259" key="6">
    <source>
        <dbReference type="SMART" id="SM00382"/>
    </source>
</evidence>
<feature type="compositionally biased region" description="Basic and acidic residues" evidence="5">
    <location>
        <begin position="320"/>
        <end position="334"/>
    </location>
</feature>
<dbReference type="Pfam" id="PF00004">
    <property type="entry name" value="AAA"/>
    <property type="match status" value="1"/>
</dbReference>
<dbReference type="PROSITE" id="PS00674">
    <property type="entry name" value="AAA"/>
    <property type="match status" value="1"/>
</dbReference>
<reference evidence="8" key="4">
    <citation type="submission" date="2020-10" db="EMBL/GenBank/DDBJ databases">
        <authorList>
            <person name="Bassil N.M."/>
            <person name="Lloyd J.R."/>
        </authorList>
    </citation>
    <scope>NUCLEOTIDE SEQUENCE</scope>
    <source>
        <strain evidence="8">NB2006</strain>
    </source>
</reference>
<feature type="region of interest" description="Disordered" evidence="5">
    <location>
        <begin position="320"/>
        <end position="344"/>
    </location>
</feature>
<dbReference type="InterPro" id="IPR003593">
    <property type="entry name" value="AAA+_ATPase"/>
</dbReference>
<reference evidence="7 9" key="1">
    <citation type="submission" date="2016-10" db="EMBL/GenBank/DDBJ databases">
        <title>Draft genome sequences of four alkaliphilic bacteria belonging to the Anaerobacillus genus.</title>
        <authorList>
            <person name="Bassil N.M."/>
            <person name="Lloyd J.R."/>
        </authorList>
    </citation>
    <scope>NUCLEOTIDE SEQUENCE [LARGE SCALE GENOMIC DNA]</scope>
    <source>
        <strain evidence="7 9">NB2006</strain>
    </source>
</reference>
<keyword evidence="2 4" id="KW-0547">Nucleotide-binding</keyword>
<proteinExistence type="inferred from homology"/>
<sequence>MARADLILKLVESGSLGNMKLFNKTVEAMIAEERSKNHNVLADRLAETLRNKPNNLRNDIKSTVNINQSKLFYETNPEIKLNDLILTPNLSESCNELVEEHFRSDLLRSYNLEPRHRILLAGPPGNGKTSLAEAIASELMLPLISVRYEGIIDSYLGETSNKLNDLFEYVRTRRCVLFFDEFDTIGKERGDSQETGEIKRVVSSLLLQIDRLPSHVIVITATNHPELLDRAVWRRFQLKLELNCPTRKQINDWLDRFELEFGTPLEYTRKTLLNNLSGMSFSNLNDFGLDIRRKYVLSLPSNNMKKIVKDTLSKVRKQYTHSDLRGESNDDGKTIIDAPDSDYS</sequence>
<dbReference type="EMBL" id="LQXD01000183">
    <property type="protein sequence ID" value="OIJ06247.1"/>
    <property type="molecule type" value="Genomic_DNA"/>
</dbReference>
<dbReference type="Gene3D" id="3.40.50.300">
    <property type="entry name" value="P-loop containing nucleotide triphosphate hydrolases"/>
    <property type="match status" value="1"/>
</dbReference>
<reference evidence="8 9" key="2">
    <citation type="journal article" date="2017" name="Genome Announc.">
        <title>Draft Genome Sequences of Four Alkaliphilic Bacteria Belonging to the Anaerobacillus Genus.</title>
        <authorList>
            <person name="Bassil N.M."/>
            <person name="Lloyd J.R."/>
        </authorList>
    </citation>
    <scope>NUCLEOTIDE SEQUENCE [LARGE SCALE GENOMIC DNA]</scope>
    <source>
        <strain evidence="8 9">NB2006</strain>
    </source>
</reference>
<dbReference type="InterPro" id="IPR003959">
    <property type="entry name" value="ATPase_AAA_core"/>
</dbReference>
<dbReference type="InterPro" id="IPR003960">
    <property type="entry name" value="ATPase_AAA_CS"/>
</dbReference>
<dbReference type="OrthoDB" id="9806903at2"/>
<dbReference type="SUPFAM" id="SSF52540">
    <property type="entry name" value="P-loop containing nucleoside triphosphate hydrolases"/>
    <property type="match status" value="1"/>
</dbReference>
<evidence type="ECO:0000313" key="9">
    <source>
        <dbReference type="Proteomes" id="UP000180175"/>
    </source>
</evidence>
<dbReference type="RefSeq" id="WP_071318898.1">
    <property type="nucleotide sequence ID" value="NZ_CP063356.2"/>
</dbReference>
<organism evidence="7 9">
    <name type="scientific">Anaerobacillus isosaccharinicus</name>
    <dbReference type="NCBI Taxonomy" id="1532552"/>
    <lineage>
        <taxon>Bacteria</taxon>
        <taxon>Bacillati</taxon>
        <taxon>Bacillota</taxon>
        <taxon>Bacilli</taxon>
        <taxon>Bacillales</taxon>
        <taxon>Bacillaceae</taxon>
        <taxon>Anaerobacillus</taxon>
    </lineage>
</organism>
<feature type="domain" description="AAA+ ATPase" evidence="6">
    <location>
        <begin position="114"/>
        <end position="245"/>
    </location>
</feature>
<gene>
    <name evidence="8" type="ORF">AWH56_006825</name>
    <name evidence="7" type="ORF">AWH56_21055</name>
</gene>
<dbReference type="InterPro" id="IPR027417">
    <property type="entry name" value="P-loop_NTPase"/>
</dbReference>
<dbReference type="KEGG" id="aia:AWH56_006825"/>
<evidence type="ECO:0000256" key="3">
    <source>
        <dbReference type="ARBA" id="ARBA00022840"/>
    </source>
</evidence>
<keyword evidence="9" id="KW-1185">Reference proteome</keyword>
<dbReference type="AlphaFoldDB" id="A0A1S2L387"/>
<dbReference type="EMBL" id="CP063356">
    <property type="protein sequence ID" value="QOY37336.1"/>
    <property type="molecule type" value="Genomic_DNA"/>
</dbReference>
<name>A0A1S2L387_9BACI</name>